<reference evidence="1 2" key="1">
    <citation type="submission" date="2019-02" db="EMBL/GenBank/DDBJ databases">
        <title>Deep-cultivation of Planctomycetes and their phenomic and genomic characterization uncovers novel biology.</title>
        <authorList>
            <person name="Wiegand S."/>
            <person name="Jogler M."/>
            <person name="Boedeker C."/>
            <person name="Pinto D."/>
            <person name="Vollmers J."/>
            <person name="Rivas-Marin E."/>
            <person name="Kohn T."/>
            <person name="Peeters S.H."/>
            <person name="Heuer A."/>
            <person name="Rast P."/>
            <person name="Oberbeckmann S."/>
            <person name="Bunk B."/>
            <person name="Jeske O."/>
            <person name="Meyerdierks A."/>
            <person name="Storesund J.E."/>
            <person name="Kallscheuer N."/>
            <person name="Luecker S."/>
            <person name="Lage O.M."/>
            <person name="Pohl T."/>
            <person name="Merkel B.J."/>
            <person name="Hornburger P."/>
            <person name="Mueller R.-W."/>
            <person name="Bruemmer F."/>
            <person name="Labrenz M."/>
            <person name="Spormann A.M."/>
            <person name="Op den Camp H."/>
            <person name="Overmann J."/>
            <person name="Amann R."/>
            <person name="Jetten M.S.M."/>
            <person name="Mascher T."/>
            <person name="Medema M.H."/>
            <person name="Devos D.P."/>
            <person name="Kaster A.-K."/>
            <person name="Ovreas L."/>
            <person name="Rohde M."/>
            <person name="Galperin M.Y."/>
            <person name="Jogler C."/>
        </authorList>
    </citation>
    <scope>NUCLEOTIDE SEQUENCE [LARGE SCALE GENOMIC DNA]</scope>
    <source>
        <strain evidence="1 2">ETA_A8</strain>
    </source>
</reference>
<dbReference type="RefSeq" id="WP_145099696.1">
    <property type="nucleotide sequence ID" value="NZ_CP036274.1"/>
</dbReference>
<dbReference type="GO" id="GO:0005975">
    <property type="term" value="P:carbohydrate metabolic process"/>
    <property type="evidence" value="ECO:0007669"/>
    <property type="project" value="InterPro"/>
</dbReference>
<dbReference type="AlphaFoldDB" id="A0A517YNP6"/>
<protein>
    <submittedName>
        <fullName evidence="1">Aldose 1-epimerase</fullName>
        <ecNumber evidence="1">5.1.3.3</ecNumber>
    </submittedName>
</protein>
<dbReference type="InterPro" id="IPR008183">
    <property type="entry name" value="Aldose_1/G6P_1-epimerase"/>
</dbReference>
<organism evidence="1 2">
    <name type="scientific">Anatilimnocola aggregata</name>
    <dbReference type="NCBI Taxonomy" id="2528021"/>
    <lineage>
        <taxon>Bacteria</taxon>
        <taxon>Pseudomonadati</taxon>
        <taxon>Planctomycetota</taxon>
        <taxon>Planctomycetia</taxon>
        <taxon>Pirellulales</taxon>
        <taxon>Pirellulaceae</taxon>
        <taxon>Anatilimnocola</taxon>
    </lineage>
</organism>
<gene>
    <name evidence="1" type="primary">galM</name>
    <name evidence="1" type="ORF">ETAA8_70130</name>
</gene>
<dbReference type="CDD" id="cd01081">
    <property type="entry name" value="Aldose_epim"/>
    <property type="match status" value="1"/>
</dbReference>
<evidence type="ECO:0000313" key="1">
    <source>
        <dbReference type="EMBL" id="QDU31852.1"/>
    </source>
</evidence>
<keyword evidence="2" id="KW-1185">Reference proteome</keyword>
<dbReference type="GO" id="GO:0004034">
    <property type="term" value="F:aldose 1-epimerase activity"/>
    <property type="evidence" value="ECO:0007669"/>
    <property type="project" value="UniProtKB-EC"/>
</dbReference>
<dbReference type="EC" id="5.1.3.3" evidence="1"/>
<keyword evidence="1" id="KW-0413">Isomerase</keyword>
<dbReference type="GO" id="GO:0030246">
    <property type="term" value="F:carbohydrate binding"/>
    <property type="evidence" value="ECO:0007669"/>
    <property type="project" value="InterPro"/>
</dbReference>
<dbReference type="Gene3D" id="2.70.98.10">
    <property type="match status" value="1"/>
</dbReference>
<name>A0A517YNP6_9BACT</name>
<dbReference type="EMBL" id="CP036274">
    <property type="protein sequence ID" value="QDU31852.1"/>
    <property type="molecule type" value="Genomic_DNA"/>
</dbReference>
<dbReference type="SUPFAM" id="SSF74650">
    <property type="entry name" value="Galactose mutarotase-like"/>
    <property type="match status" value="1"/>
</dbReference>
<dbReference type="OrthoDB" id="9795355at2"/>
<proteinExistence type="predicted"/>
<sequence length="318" mass="35423">MENVVLNDPASGASAEVLVSLGFNCHRFTVPHRGRHVDLIWRSPAFLTGTDRPSRSGIPILFPFPGRIRGTEFVWEGKTYHIPASDAYGNAIHGFVHTRPWRVIERDRRSLVGQFQASVDDPALRDQWPADFRITASYDLSGGMLRMVYLIENPSDAPLPCGLGTHPYFHVPFLDGPAKNCLILLPGNERWELEQMLPTGNRNRIDNVVEYRAGTPFGGLQLDDVFTDLDFEDGWCRSHIYDPAAKLALHISFSSTFRECVVFTPPHREAICIEPYTCVPNAAELLGKGIDTGLRVLPPGESFIARVELAVSEIDLSA</sequence>
<dbReference type="Proteomes" id="UP000315017">
    <property type="component" value="Chromosome"/>
</dbReference>
<dbReference type="InterPro" id="IPR011013">
    <property type="entry name" value="Gal_mutarotase_sf_dom"/>
</dbReference>
<evidence type="ECO:0000313" key="2">
    <source>
        <dbReference type="Proteomes" id="UP000315017"/>
    </source>
</evidence>
<accession>A0A517YNP6</accession>
<dbReference type="InterPro" id="IPR014718">
    <property type="entry name" value="GH-type_carb-bd"/>
</dbReference>
<dbReference type="KEGG" id="aagg:ETAA8_70130"/>
<dbReference type="Pfam" id="PF01263">
    <property type="entry name" value="Aldose_epim"/>
    <property type="match status" value="1"/>
</dbReference>